<name>A0A0L0UMD2_9BASI</name>
<evidence type="ECO:0000256" key="1">
    <source>
        <dbReference type="SAM" id="MobiDB-lite"/>
    </source>
</evidence>
<gene>
    <name evidence="3" type="ORF">PSTG_18687</name>
</gene>
<feature type="non-terminal residue" evidence="3">
    <location>
        <position position="1"/>
    </location>
</feature>
<feature type="compositionally biased region" description="Polar residues" evidence="1">
    <location>
        <begin position="106"/>
        <end position="115"/>
    </location>
</feature>
<protein>
    <submittedName>
        <fullName evidence="3">Uncharacterized protein</fullName>
    </submittedName>
</protein>
<evidence type="ECO:0000313" key="4">
    <source>
        <dbReference type="Proteomes" id="UP000054564"/>
    </source>
</evidence>
<feature type="compositionally biased region" description="Basic and acidic residues" evidence="1">
    <location>
        <begin position="116"/>
        <end position="126"/>
    </location>
</feature>
<feature type="region of interest" description="Disordered" evidence="1">
    <location>
        <begin position="64"/>
        <end position="135"/>
    </location>
</feature>
<keyword evidence="2" id="KW-0732">Signal</keyword>
<organism evidence="3 4">
    <name type="scientific">Puccinia striiformis f. sp. tritici PST-78</name>
    <dbReference type="NCBI Taxonomy" id="1165861"/>
    <lineage>
        <taxon>Eukaryota</taxon>
        <taxon>Fungi</taxon>
        <taxon>Dikarya</taxon>
        <taxon>Basidiomycota</taxon>
        <taxon>Pucciniomycotina</taxon>
        <taxon>Pucciniomycetes</taxon>
        <taxon>Pucciniales</taxon>
        <taxon>Pucciniaceae</taxon>
        <taxon>Puccinia</taxon>
    </lineage>
</organism>
<proteinExistence type="predicted"/>
<feature type="signal peptide" evidence="2">
    <location>
        <begin position="1"/>
        <end position="17"/>
    </location>
</feature>
<feature type="compositionally biased region" description="Basic and acidic residues" evidence="1">
    <location>
        <begin position="93"/>
        <end position="104"/>
    </location>
</feature>
<evidence type="ECO:0000313" key="3">
    <source>
        <dbReference type="EMBL" id="KNE87919.1"/>
    </source>
</evidence>
<comment type="caution">
    <text evidence="3">The sequence shown here is derived from an EMBL/GenBank/DDBJ whole genome shotgun (WGS) entry which is preliminary data.</text>
</comment>
<dbReference type="Proteomes" id="UP000054564">
    <property type="component" value="Unassembled WGS sequence"/>
</dbReference>
<sequence length="135" mass="14872">HRIVGEWLALTTAPVTGVLSGALLQCLRRQVAHYHNGSGHAGVDWRALATTAFTGAFGKVSYEQENKENDDCEEENDQEHDHCAGENQQSGVEDDKKHEGKDETDSQTNDTAANHNESEETIDREGGVTLLTRLR</sequence>
<reference evidence="4" key="1">
    <citation type="submission" date="2014-03" db="EMBL/GenBank/DDBJ databases">
        <title>The Genome Sequence of Puccinia striiformis f. sp. tritici PST-78.</title>
        <authorList>
            <consortium name="The Broad Institute Genome Sequencing Platform"/>
            <person name="Cuomo C."/>
            <person name="Hulbert S."/>
            <person name="Chen X."/>
            <person name="Walker B."/>
            <person name="Young S.K."/>
            <person name="Zeng Q."/>
            <person name="Gargeya S."/>
            <person name="Fitzgerald M."/>
            <person name="Haas B."/>
            <person name="Abouelleil A."/>
            <person name="Alvarado L."/>
            <person name="Arachchi H.M."/>
            <person name="Berlin A.M."/>
            <person name="Chapman S.B."/>
            <person name="Goldberg J."/>
            <person name="Griggs A."/>
            <person name="Gujja S."/>
            <person name="Hansen M."/>
            <person name="Howarth C."/>
            <person name="Imamovic A."/>
            <person name="Larimer J."/>
            <person name="McCowan C."/>
            <person name="Montmayeur A."/>
            <person name="Murphy C."/>
            <person name="Neiman D."/>
            <person name="Pearson M."/>
            <person name="Priest M."/>
            <person name="Roberts A."/>
            <person name="Saif S."/>
            <person name="Shea T."/>
            <person name="Sisk P."/>
            <person name="Sykes S."/>
            <person name="Wortman J."/>
            <person name="Nusbaum C."/>
            <person name="Birren B."/>
        </authorList>
    </citation>
    <scope>NUCLEOTIDE SEQUENCE [LARGE SCALE GENOMIC DNA]</scope>
    <source>
        <strain evidence="4">race PST-78</strain>
    </source>
</reference>
<dbReference type="EMBL" id="AJIL01003706">
    <property type="protein sequence ID" value="KNE87919.1"/>
    <property type="molecule type" value="Genomic_DNA"/>
</dbReference>
<evidence type="ECO:0000256" key="2">
    <source>
        <dbReference type="SAM" id="SignalP"/>
    </source>
</evidence>
<keyword evidence="4" id="KW-1185">Reference proteome</keyword>
<dbReference type="AlphaFoldDB" id="A0A0L0UMD2"/>
<feature type="chain" id="PRO_5005548995" evidence="2">
    <location>
        <begin position="18"/>
        <end position="135"/>
    </location>
</feature>
<accession>A0A0L0UMD2</accession>